<feature type="transmembrane region" description="Helical" evidence="7">
    <location>
        <begin position="277"/>
        <end position="298"/>
    </location>
</feature>
<dbReference type="GO" id="GO:0055085">
    <property type="term" value="P:transmembrane transport"/>
    <property type="evidence" value="ECO:0007669"/>
    <property type="project" value="InterPro"/>
</dbReference>
<feature type="transmembrane region" description="Helical" evidence="7">
    <location>
        <begin position="184"/>
        <end position="203"/>
    </location>
</feature>
<dbReference type="PROSITE" id="PS50928">
    <property type="entry name" value="ABC_TM1"/>
    <property type="match status" value="1"/>
</dbReference>
<dbReference type="Gene3D" id="1.10.3720.10">
    <property type="entry name" value="MetI-like"/>
    <property type="match status" value="1"/>
</dbReference>
<evidence type="ECO:0000313" key="10">
    <source>
        <dbReference type="Proteomes" id="UP000323257"/>
    </source>
</evidence>
<protein>
    <submittedName>
        <fullName evidence="9">Putative aldouronate transport system permease protein</fullName>
    </submittedName>
</protein>
<evidence type="ECO:0000256" key="7">
    <source>
        <dbReference type="RuleBase" id="RU363032"/>
    </source>
</evidence>
<feature type="domain" description="ABC transmembrane type-1" evidence="8">
    <location>
        <begin position="81"/>
        <end position="298"/>
    </location>
</feature>
<dbReference type="AlphaFoldDB" id="A0A5S5CKT2"/>
<proteinExistence type="inferred from homology"/>
<dbReference type="InterPro" id="IPR035906">
    <property type="entry name" value="MetI-like_sf"/>
</dbReference>
<evidence type="ECO:0000313" key="9">
    <source>
        <dbReference type="EMBL" id="TYP79151.1"/>
    </source>
</evidence>
<organism evidence="9 10">
    <name type="scientific">Paenibacillus methanolicus</name>
    <dbReference type="NCBI Taxonomy" id="582686"/>
    <lineage>
        <taxon>Bacteria</taxon>
        <taxon>Bacillati</taxon>
        <taxon>Bacillota</taxon>
        <taxon>Bacilli</taxon>
        <taxon>Bacillales</taxon>
        <taxon>Paenibacillaceae</taxon>
        <taxon>Paenibacillus</taxon>
    </lineage>
</organism>
<evidence type="ECO:0000256" key="1">
    <source>
        <dbReference type="ARBA" id="ARBA00004651"/>
    </source>
</evidence>
<keyword evidence="4 7" id="KW-0812">Transmembrane</keyword>
<keyword evidence="2 7" id="KW-0813">Transport</keyword>
<evidence type="ECO:0000256" key="2">
    <source>
        <dbReference type="ARBA" id="ARBA00022448"/>
    </source>
</evidence>
<evidence type="ECO:0000256" key="5">
    <source>
        <dbReference type="ARBA" id="ARBA00022989"/>
    </source>
</evidence>
<keyword evidence="5 7" id="KW-1133">Transmembrane helix</keyword>
<feature type="transmembrane region" description="Helical" evidence="7">
    <location>
        <begin position="21"/>
        <end position="48"/>
    </location>
</feature>
<reference evidence="9 10" key="1">
    <citation type="submission" date="2019-07" db="EMBL/GenBank/DDBJ databases">
        <title>Genomic Encyclopedia of Type Strains, Phase III (KMG-III): the genomes of soil and plant-associated and newly described type strains.</title>
        <authorList>
            <person name="Whitman W."/>
        </authorList>
    </citation>
    <scope>NUCLEOTIDE SEQUENCE [LARGE SCALE GENOMIC DNA]</scope>
    <source>
        <strain evidence="9 10">BL24</strain>
    </source>
</reference>
<dbReference type="CDD" id="cd06261">
    <property type="entry name" value="TM_PBP2"/>
    <property type="match status" value="1"/>
</dbReference>
<dbReference type="Pfam" id="PF00528">
    <property type="entry name" value="BPD_transp_1"/>
    <property type="match status" value="1"/>
</dbReference>
<dbReference type="GO" id="GO:0005886">
    <property type="term" value="C:plasma membrane"/>
    <property type="evidence" value="ECO:0007669"/>
    <property type="project" value="UniProtKB-SubCell"/>
</dbReference>
<evidence type="ECO:0000256" key="3">
    <source>
        <dbReference type="ARBA" id="ARBA00022475"/>
    </source>
</evidence>
<keyword evidence="6 7" id="KW-0472">Membrane</keyword>
<evidence type="ECO:0000256" key="6">
    <source>
        <dbReference type="ARBA" id="ARBA00023136"/>
    </source>
</evidence>
<name>A0A5S5CKT2_9BACL</name>
<accession>A0A5S5CKT2</accession>
<gene>
    <name evidence="9" type="ORF">BCM02_101267</name>
</gene>
<evidence type="ECO:0000256" key="4">
    <source>
        <dbReference type="ARBA" id="ARBA00022692"/>
    </source>
</evidence>
<comment type="caution">
    <text evidence="9">The sequence shown here is derived from an EMBL/GenBank/DDBJ whole genome shotgun (WGS) entry which is preliminary data.</text>
</comment>
<dbReference type="PANTHER" id="PTHR43227">
    <property type="entry name" value="BLL4140 PROTEIN"/>
    <property type="match status" value="1"/>
</dbReference>
<sequence>MRSRQAAPGRSFAKRFWLQRYLMLLTLPAVAWMIVFNYIPMYGIVIAFQEYTPFQGFLHSPWIGLANFRELFNDPTFTQSLSNTFKISIAKLVFGFPAPILLALLLNELVYKRFKRIVQSLTYLPHFVSWVLVVGFMYTLLDPDTGVITRMLETLGLIGPDTMLMGDEKAFLPLVVFTEVWKNIGWNSIIYLAAIAGIDPQLYEAGVMDGANRFQRIWHITLPALKPTIVILLILSIGGLINSNFDQMYLMQNSMTQDAANVLSVYSYEMGLVLGRFSYGTAVGVFQSVVAFILMYAANYGSRKLTKESLF</sequence>
<evidence type="ECO:0000259" key="8">
    <source>
        <dbReference type="PROSITE" id="PS50928"/>
    </source>
</evidence>
<comment type="similarity">
    <text evidence="7">Belongs to the binding-protein-dependent transport system permease family.</text>
</comment>
<keyword evidence="3" id="KW-1003">Cell membrane</keyword>
<dbReference type="RefSeq" id="WP_148927250.1">
    <property type="nucleotide sequence ID" value="NZ_VNHS01000001.1"/>
</dbReference>
<dbReference type="InterPro" id="IPR000515">
    <property type="entry name" value="MetI-like"/>
</dbReference>
<dbReference type="EMBL" id="VNHS01000001">
    <property type="protein sequence ID" value="TYP79151.1"/>
    <property type="molecule type" value="Genomic_DNA"/>
</dbReference>
<dbReference type="OrthoDB" id="2637002at2"/>
<feature type="transmembrane region" description="Helical" evidence="7">
    <location>
        <begin position="89"/>
        <end position="111"/>
    </location>
</feature>
<dbReference type="SUPFAM" id="SSF161098">
    <property type="entry name" value="MetI-like"/>
    <property type="match status" value="1"/>
</dbReference>
<comment type="subcellular location">
    <subcellularLocation>
        <location evidence="1 7">Cell membrane</location>
        <topology evidence="1 7">Multi-pass membrane protein</topology>
    </subcellularLocation>
</comment>
<dbReference type="PANTHER" id="PTHR43227:SF11">
    <property type="entry name" value="BLL4140 PROTEIN"/>
    <property type="match status" value="1"/>
</dbReference>
<feature type="transmembrane region" description="Helical" evidence="7">
    <location>
        <begin position="123"/>
        <end position="141"/>
    </location>
</feature>
<dbReference type="InterPro" id="IPR050809">
    <property type="entry name" value="UgpAE/MalFG_permease"/>
</dbReference>
<feature type="transmembrane region" description="Helical" evidence="7">
    <location>
        <begin position="224"/>
        <end position="245"/>
    </location>
</feature>
<keyword evidence="10" id="KW-1185">Reference proteome</keyword>
<dbReference type="Proteomes" id="UP000323257">
    <property type="component" value="Unassembled WGS sequence"/>
</dbReference>